<comment type="caution">
    <text evidence="1">The sequence shown here is derived from an EMBL/GenBank/DDBJ whole genome shotgun (WGS) entry which is preliminary data.</text>
</comment>
<dbReference type="Proteomes" id="UP001165160">
    <property type="component" value="Unassembled WGS sequence"/>
</dbReference>
<accession>A0A9W7DMU7</accession>
<dbReference type="EMBL" id="BRXX01000596">
    <property type="protein sequence ID" value="GMH49414.1"/>
    <property type="molecule type" value="Genomic_DNA"/>
</dbReference>
<evidence type="ECO:0000313" key="1">
    <source>
        <dbReference type="EMBL" id="GMH49414.1"/>
    </source>
</evidence>
<keyword evidence="2" id="KW-1185">Reference proteome</keyword>
<reference evidence="2" key="1">
    <citation type="journal article" date="2023" name="Commun. Biol.">
        <title>Genome analysis of Parmales, the sister group of diatoms, reveals the evolutionary specialization of diatoms from phago-mixotrophs to photoautotrophs.</title>
        <authorList>
            <person name="Ban H."/>
            <person name="Sato S."/>
            <person name="Yoshikawa S."/>
            <person name="Yamada K."/>
            <person name="Nakamura Y."/>
            <person name="Ichinomiya M."/>
            <person name="Sato N."/>
            <person name="Blanc-Mathieu R."/>
            <person name="Endo H."/>
            <person name="Kuwata A."/>
            <person name="Ogata H."/>
        </authorList>
    </citation>
    <scope>NUCLEOTIDE SEQUENCE [LARGE SCALE GENOMIC DNA]</scope>
    <source>
        <strain evidence="2">NIES 3699</strain>
    </source>
</reference>
<organism evidence="1 2">
    <name type="scientific">Triparma verrucosa</name>
    <dbReference type="NCBI Taxonomy" id="1606542"/>
    <lineage>
        <taxon>Eukaryota</taxon>
        <taxon>Sar</taxon>
        <taxon>Stramenopiles</taxon>
        <taxon>Ochrophyta</taxon>
        <taxon>Bolidophyceae</taxon>
        <taxon>Parmales</taxon>
        <taxon>Triparmaceae</taxon>
        <taxon>Triparma</taxon>
    </lineage>
</organism>
<evidence type="ECO:0000313" key="2">
    <source>
        <dbReference type="Proteomes" id="UP001165160"/>
    </source>
</evidence>
<protein>
    <submittedName>
        <fullName evidence="1">Uncharacterized protein</fullName>
    </submittedName>
</protein>
<proteinExistence type="predicted"/>
<sequence length="68" mass="7884">MYRRIPYRPLLHTGKGIRRHISRSIHLERSTSLRIIRPTLICLDKSVLGEEVTVVTEILEDVEDEDGT</sequence>
<dbReference type="AlphaFoldDB" id="A0A9W7DMU7"/>
<gene>
    <name evidence="1" type="ORF">TrVE_jg4479</name>
</gene>
<name>A0A9W7DMU7_9STRA</name>